<evidence type="ECO:0000313" key="2">
    <source>
        <dbReference type="Proteomes" id="UP001165366"/>
    </source>
</evidence>
<gene>
    <name evidence="1" type="ORF">L6773_18900</name>
</gene>
<proteinExistence type="predicted"/>
<protein>
    <submittedName>
        <fullName evidence="1">Capsule assembly Wzi family protein</fullName>
    </submittedName>
</protein>
<dbReference type="Gene3D" id="2.40.160.130">
    <property type="entry name" value="Capsule assembly protein Wzi"/>
    <property type="match status" value="1"/>
</dbReference>
<accession>A0ABS9KIG7</accession>
<reference evidence="1" key="1">
    <citation type="submission" date="2022-01" db="EMBL/GenBank/DDBJ databases">
        <authorList>
            <person name="Wang Y."/>
        </authorList>
    </citation>
    <scope>NUCLEOTIDE SEQUENCE</scope>
    <source>
        <strain evidence="1">WB101</strain>
    </source>
</reference>
<comment type="caution">
    <text evidence="1">The sequence shown here is derived from an EMBL/GenBank/DDBJ whole genome shotgun (WGS) entry which is preliminary data.</text>
</comment>
<dbReference type="Proteomes" id="UP001165366">
    <property type="component" value="Unassembled WGS sequence"/>
</dbReference>
<reference evidence="1" key="2">
    <citation type="submission" date="2024-05" db="EMBL/GenBank/DDBJ databases">
        <title>Rhodohalobacter halophilus gen. nov., sp. nov., a moderately halophilic member of the family Balneolaceae.</title>
        <authorList>
            <person name="Xia J."/>
        </authorList>
    </citation>
    <scope>NUCLEOTIDE SEQUENCE</scope>
    <source>
        <strain evidence="1">WB101</strain>
    </source>
</reference>
<dbReference type="InterPro" id="IPR026950">
    <property type="entry name" value="Caps_assemb_Wzi"/>
</dbReference>
<evidence type="ECO:0000313" key="1">
    <source>
        <dbReference type="EMBL" id="MCG2590649.1"/>
    </source>
</evidence>
<dbReference type="InterPro" id="IPR038636">
    <property type="entry name" value="Wzi_sf"/>
</dbReference>
<dbReference type="EMBL" id="JAKLWS010000039">
    <property type="protein sequence ID" value="MCG2590649.1"/>
    <property type="molecule type" value="Genomic_DNA"/>
</dbReference>
<sequence>MNAQIIEVGSLQDEQLKINSLLADTVNFPLIDRPVSTDRYRSIISQSDNYTGWWNRDLSAPALYSNQGFNVGLLPAFIQQTYNSRIPYGENNGAAWYGRGSNVEFKGGFFATSRYLSVNISPHIIYQENLDFLRPRFIPRDADGNIRYVAEGIGAALDAPFRFGPDTYTTIDPGNSSIRLHYKKLETGFSTEPLWWGSAVRYPLLFSNNAPGIPHFFLSNHEPFSVPYFGDIKLKWIFGYPKDSDYFDGPGQNETRFTTALNVAYSPIFWKNLTIGAIRVIHLYEEGGFSLSNALLSLDPTSLSSSFNQSTQGVQDKNQAASFYAHIQLPGTNAEIYGEFFREDHSHDIRDFVNQPHHNSAYTFGFQKLSFLPGIDFLKTNVEITNLTTTQLEQVRPQAYYYTHGRVRQGHTNGGQILGAAIGPGSNSQFLSIDAYKGNYKFGIFAQRLVDNENFHFAQGSRSITPSEEFGDFFRHRVNLNLGLNFLYGPDPFYINGRFTWTKAYNYGRFNYGEFGGINITNYERDDLINIQFQLGLTYIFSR</sequence>
<dbReference type="Pfam" id="PF14052">
    <property type="entry name" value="Caps_assemb_Wzi"/>
    <property type="match status" value="1"/>
</dbReference>
<organism evidence="1 2">
    <name type="scientific">Rhodohalobacter sulfatireducens</name>
    <dbReference type="NCBI Taxonomy" id="2911366"/>
    <lineage>
        <taxon>Bacteria</taxon>
        <taxon>Pseudomonadati</taxon>
        <taxon>Balneolota</taxon>
        <taxon>Balneolia</taxon>
        <taxon>Balneolales</taxon>
        <taxon>Balneolaceae</taxon>
        <taxon>Rhodohalobacter</taxon>
    </lineage>
</organism>
<keyword evidence="2" id="KW-1185">Reference proteome</keyword>
<name>A0ABS9KIG7_9BACT</name>
<dbReference type="RefSeq" id="WP_237856091.1">
    <property type="nucleotide sequence ID" value="NZ_JAKLWS010000039.1"/>
</dbReference>